<reference evidence="2 3" key="1">
    <citation type="submission" date="2015-01" db="EMBL/GenBank/DDBJ databases">
        <title>Draft genome sequence of Pedobacter sp. NL19 isolated from sludge of an effluent treatment pond in an abandoned uranium mine.</title>
        <authorList>
            <person name="Santos T."/>
            <person name="Caetano T."/>
            <person name="Covas C."/>
            <person name="Cruz A."/>
            <person name="Mendo S."/>
        </authorList>
    </citation>
    <scope>NUCLEOTIDE SEQUENCE [LARGE SCALE GENOMIC DNA]</scope>
    <source>
        <strain evidence="2 3">NL19</strain>
    </source>
</reference>
<protein>
    <submittedName>
        <fullName evidence="2">Membrane protein</fullName>
    </submittedName>
</protein>
<evidence type="ECO:0000313" key="2">
    <source>
        <dbReference type="EMBL" id="KIO75550.1"/>
    </source>
</evidence>
<sequence length="205" mass="23458">MKKKIFWFLFAFLSIAIGLYPLKYFLMNGRVGILNSKPEWLLSNMIWSAAFYIHIILGGLSLLIGWVQFSSKLRNGNLKLHRQIGKVYVVSALLSSSSGFYIAFFAGGGFWASLGFGCLGVIWFCTNLMGYLAIRNKQIVRHQILMIYSYAACFAAVTLRIWLPVLILITGNFNTAYITVAWLSWIPNLFVAWLITYRRNFQLKK</sequence>
<dbReference type="Proteomes" id="UP000032049">
    <property type="component" value="Unassembled WGS sequence"/>
</dbReference>
<keyword evidence="1" id="KW-0812">Transmembrane</keyword>
<feature type="transmembrane region" description="Helical" evidence="1">
    <location>
        <begin position="145"/>
        <end position="169"/>
    </location>
</feature>
<feature type="transmembrane region" description="Helical" evidence="1">
    <location>
        <begin position="175"/>
        <end position="195"/>
    </location>
</feature>
<evidence type="ECO:0000256" key="1">
    <source>
        <dbReference type="SAM" id="Phobius"/>
    </source>
</evidence>
<dbReference type="Pfam" id="PF10067">
    <property type="entry name" value="DUF2306"/>
    <property type="match status" value="1"/>
</dbReference>
<name>A0A0D0GHE5_9SPHI</name>
<dbReference type="InterPro" id="IPR018750">
    <property type="entry name" value="DUF2306_membrane"/>
</dbReference>
<dbReference type="RefSeq" id="WP_041884745.1">
    <property type="nucleotide sequence ID" value="NZ_CP157278.1"/>
</dbReference>
<keyword evidence="3" id="KW-1185">Reference proteome</keyword>
<dbReference type="OrthoDB" id="6385003at2"/>
<comment type="caution">
    <text evidence="2">The sequence shown here is derived from an EMBL/GenBank/DDBJ whole genome shotgun (WGS) entry which is preliminary data.</text>
</comment>
<accession>A0A0D0GHE5</accession>
<dbReference type="EMBL" id="JXRA01000097">
    <property type="protein sequence ID" value="KIO75550.1"/>
    <property type="molecule type" value="Genomic_DNA"/>
</dbReference>
<gene>
    <name evidence="2" type="ORF">TH53_20095</name>
</gene>
<proteinExistence type="predicted"/>
<dbReference type="AlphaFoldDB" id="A0A0D0GHE5"/>
<evidence type="ECO:0000313" key="3">
    <source>
        <dbReference type="Proteomes" id="UP000032049"/>
    </source>
</evidence>
<feature type="transmembrane region" description="Helical" evidence="1">
    <location>
        <begin position="87"/>
        <end position="104"/>
    </location>
</feature>
<organism evidence="2 3">
    <name type="scientific">Pedobacter lusitanus</name>
    <dbReference type="NCBI Taxonomy" id="1503925"/>
    <lineage>
        <taxon>Bacteria</taxon>
        <taxon>Pseudomonadati</taxon>
        <taxon>Bacteroidota</taxon>
        <taxon>Sphingobacteriia</taxon>
        <taxon>Sphingobacteriales</taxon>
        <taxon>Sphingobacteriaceae</taxon>
        <taxon>Pedobacter</taxon>
    </lineage>
</organism>
<feature type="transmembrane region" description="Helical" evidence="1">
    <location>
        <begin position="110"/>
        <end position="133"/>
    </location>
</feature>
<feature type="transmembrane region" description="Helical" evidence="1">
    <location>
        <begin position="46"/>
        <end position="67"/>
    </location>
</feature>
<keyword evidence="1" id="KW-0472">Membrane</keyword>
<keyword evidence="1" id="KW-1133">Transmembrane helix</keyword>
<feature type="transmembrane region" description="Helical" evidence="1">
    <location>
        <begin position="7"/>
        <end position="26"/>
    </location>
</feature>